<dbReference type="SUPFAM" id="SSF46689">
    <property type="entry name" value="Homeodomain-like"/>
    <property type="match status" value="1"/>
</dbReference>
<protein>
    <submittedName>
        <fullName evidence="7">TetR/AcrR family transcriptional regulator</fullName>
    </submittedName>
</protein>
<evidence type="ECO:0000256" key="2">
    <source>
        <dbReference type="ARBA" id="ARBA00023125"/>
    </source>
</evidence>
<dbReference type="PANTHER" id="PTHR30055:SF239">
    <property type="entry name" value="TRANSCRIPTIONAL REGULATORY PROTEIN"/>
    <property type="match status" value="1"/>
</dbReference>
<dbReference type="InterPro" id="IPR025996">
    <property type="entry name" value="MT1864/Rv1816-like_C"/>
</dbReference>
<evidence type="ECO:0000256" key="3">
    <source>
        <dbReference type="ARBA" id="ARBA00023163"/>
    </source>
</evidence>
<evidence type="ECO:0000256" key="4">
    <source>
        <dbReference type="PROSITE-ProRule" id="PRU00335"/>
    </source>
</evidence>
<dbReference type="InterPro" id="IPR036271">
    <property type="entry name" value="Tet_transcr_reg_TetR-rel_C_sf"/>
</dbReference>
<keyword evidence="1" id="KW-0805">Transcription regulation</keyword>
<feature type="domain" description="HTH tetR-type" evidence="6">
    <location>
        <begin position="6"/>
        <end position="66"/>
    </location>
</feature>
<evidence type="ECO:0000313" key="7">
    <source>
        <dbReference type="EMBL" id="BEH02812.1"/>
    </source>
</evidence>
<dbReference type="SUPFAM" id="SSF48498">
    <property type="entry name" value="Tetracyclin repressor-like, C-terminal domain"/>
    <property type="match status" value="1"/>
</dbReference>
<dbReference type="Pfam" id="PF00440">
    <property type="entry name" value="TetR_N"/>
    <property type="match status" value="1"/>
</dbReference>
<dbReference type="GO" id="GO:0003700">
    <property type="term" value="F:DNA-binding transcription factor activity"/>
    <property type="evidence" value="ECO:0007669"/>
    <property type="project" value="TreeGrafter"/>
</dbReference>
<dbReference type="Proteomes" id="UP001431656">
    <property type="component" value="Chromosome"/>
</dbReference>
<evidence type="ECO:0000256" key="5">
    <source>
        <dbReference type="SAM" id="MobiDB-lite"/>
    </source>
</evidence>
<keyword evidence="2 4" id="KW-0238">DNA-binding</keyword>
<dbReference type="Gene3D" id="1.10.357.10">
    <property type="entry name" value="Tetracycline Repressor, domain 2"/>
    <property type="match status" value="1"/>
</dbReference>
<accession>A0AAN0KAP3</accession>
<proteinExistence type="predicted"/>
<name>A0AAN0KAP3_9ACTN</name>
<dbReference type="PANTHER" id="PTHR30055">
    <property type="entry name" value="HTH-TYPE TRANSCRIPTIONAL REGULATOR RUTR"/>
    <property type="match status" value="1"/>
</dbReference>
<keyword evidence="3" id="KW-0804">Transcription</keyword>
<reference evidence="7" key="1">
    <citation type="journal article" date="2024" name="Int. J. Syst. Evol. Microbiol.">
        <title>Brooklawnia propionicigenes sp. nov., a facultatively anaerobic, propionate-producing bacterium isolated from a methanogenic reactor treating waste from cattle farms.</title>
        <authorList>
            <person name="Akita Y."/>
            <person name="Ueki A."/>
            <person name="Tonouchi A."/>
            <person name="Sugawara Y."/>
            <person name="Honma S."/>
            <person name="Kaku N."/>
            <person name="Ueki K."/>
        </authorList>
    </citation>
    <scope>NUCLEOTIDE SEQUENCE</scope>
    <source>
        <strain evidence="7">SH051</strain>
    </source>
</reference>
<sequence>MPTPARTSLDDIVQAGRDILASDGLPALTMQAVADRVGVRAPSLYKRVRSRDDLVRLIATTVAHELGDQLDALVSRAGATSDAQAQLTELAHAVRAFARARPDEYRLIFAPTCEATRPEPEALTHSVGPLLRITTELAGPDSALDAARTVTAWATGFIGMELAGAFRLGGDIDRAYEFGITRLAAALASVPGTPSNQAMHRDPHDGPDHD</sequence>
<dbReference type="InterPro" id="IPR050109">
    <property type="entry name" value="HTH-type_TetR-like_transc_reg"/>
</dbReference>
<feature type="DNA-binding region" description="H-T-H motif" evidence="4">
    <location>
        <begin position="29"/>
        <end position="48"/>
    </location>
</feature>
<gene>
    <name evidence="7" type="ORF">brsh051_20930</name>
</gene>
<dbReference type="InterPro" id="IPR009057">
    <property type="entry name" value="Homeodomain-like_sf"/>
</dbReference>
<dbReference type="PROSITE" id="PS50977">
    <property type="entry name" value="HTH_TETR_2"/>
    <property type="match status" value="1"/>
</dbReference>
<dbReference type="Gene3D" id="1.10.10.60">
    <property type="entry name" value="Homeodomain-like"/>
    <property type="match status" value="1"/>
</dbReference>
<evidence type="ECO:0000256" key="1">
    <source>
        <dbReference type="ARBA" id="ARBA00023015"/>
    </source>
</evidence>
<keyword evidence="8" id="KW-1185">Reference proteome</keyword>
<evidence type="ECO:0000313" key="8">
    <source>
        <dbReference type="Proteomes" id="UP001431656"/>
    </source>
</evidence>
<dbReference type="KEGG" id="broo:brsh051_20930"/>
<feature type="compositionally biased region" description="Basic and acidic residues" evidence="5">
    <location>
        <begin position="199"/>
        <end position="210"/>
    </location>
</feature>
<dbReference type="AlphaFoldDB" id="A0AAN0KAP3"/>
<dbReference type="InterPro" id="IPR001647">
    <property type="entry name" value="HTH_TetR"/>
</dbReference>
<dbReference type="Pfam" id="PF13305">
    <property type="entry name" value="TetR_C_33"/>
    <property type="match status" value="1"/>
</dbReference>
<evidence type="ECO:0000259" key="6">
    <source>
        <dbReference type="PROSITE" id="PS50977"/>
    </source>
</evidence>
<dbReference type="RefSeq" id="WP_286264758.1">
    <property type="nucleotide sequence ID" value="NZ_AP028056.1"/>
</dbReference>
<dbReference type="EMBL" id="AP028056">
    <property type="protein sequence ID" value="BEH02812.1"/>
    <property type="molecule type" value="Genomic_DNA"/>
</dbReference>
<dbReference type="GO" id="GO:0000976">
    <property type="term" value="F:transcription cis-regulatory region binding"/>
    <property type="evidence" value="ECO:0007669"/>
    <property type="project" value="TreeGrafter"/>
</dbReference>
<feature type="region of interest" description="Disordered" evidence="5">
    <location>
        <begin position="191"/>
        <end position="210"/>
    </location>
</feature>
<organism evidence="7 8">
    <name type="scientific">Brooklawnia propionicigenes</name>
    <dbReference type="NCBI Taxonomy" id="3041175"/>
    <lineage>
        <taxon>Bacteria</taxon>
        <taxon>Bacillati</taxon>
        <taxon>Actinomycetota</taxon>
        <taxon>Actinomycetes</taxon>
        <taxon>Propionibacteriales</taxon>
        <taxon>Propionibacteriaceae</taxon>
        <taxon>Brooklawnia</taxon>
    </lineage>
</organism>